<keyword evidence="2" id="KW-0418">Kinase</keyword>
<evidence type="ECO:0000313" key="2">
    <source>
        <dbReference type="EMBL" id="KAF2716716.1"/>
    </source>
</evidence>
<keyword evidence="2" id="KW-0808">Transferase</keyword>
<dbReference type="Gene3D" id="1.10.510.10">
    <property type="entry name" value="Transferase(Phosphotransferase) domain 1"/>
    <property type="match status" value="1"/>
</dbReference>
<protein>
    <submittedName>
        <fullName evidence="2">Kinase-like protein</fullName>
    </submittedName>
</protein>
<dbReference type="Proteomes" id="UP000799441">
    <property type="component" value="Unassembled WGS sequence"/>
</dbReference>
<dbReference type="PROSITE" id="PS50011">
    <property type="entry name" value="PROTEIN_KINASE_DOM"/>
    <property type="match status" value="1"/>
</dbReference>
<dbReference type="GO" id="GO:0005524">
    <property type="term" value="F:ATP binding"/>
    <property type="evidence" value="ECO:0007669"/>
    <property type="project" value="InterPro"/>
</dbReference>
<reference evidence="2" key="1">
    <citation type="journal article" date="2020" name="Stud. Mycol.">
        <title>101 Dothideomycetes genomes: a test case for predicting lifestyles and emergence of pathogens.</title>
        <authorList>
            <person name="Haridas S."/>
            <person name="Albert R."/>
            <person name="Binder M."/>
            <person name="Bloem J."/>
            <person name="Labutti K."/>
            <person name="Salamov A."/>
            <person name="Andreopoulos B."/>
            <person name="Baker S."/>
            <person name="Barry K."/>
            <person name="Bills G."/>
            <person name="Bluhm B."/>
            <person name="Cannon C."/>
            <person name="Castanera R."/>
            <person name="Culley D."/>
            <person name="Daum C."/>
            <person name="Ezra D."/>
            <person name="Gonzalez J."/>
            <person name="Henrissat B."/>
            <person name="Kuo A."/>
            <person name="Liang C."/>
            <person name="Lipzen A."/>
            <person name="Lutzoni F."/>
            <person name="Magnuson J."/>
            <person name="Mondo S."/>
            <person name="Nolan M."/>
            <person name="Ohm R."/>
            <person name="Pangilinan J."/>
            <person name="Park H.-J."/>
            <person name="Ramirez L."/>
            <person name="Alfaro M."/>
            <person name="Sun H."/>
            <person name="Tritt A."/>
            <person name="Yoshinaga Y."/>
            <person name="Zwiers L.-H."/>
            <person name="Turgeon B."/>
            <person name="Goodwin S."/>
            <person name="Spatafora J."/>
            <person name="Crous P."/>
            <person name="Grigoriev I."/>
        </authorList>
    </citation>
    <scope>NUCLEOTIDE SEQUENCE</scope>
    <source>
        <strain evidence="2">CBS 116435</strain>
    </source>
</reference>
<proteinExistence type="predicted"/>
<comment type="caution">
    <text evidence="2">The sequence shown here is derived from an EMBL/GenBank/DDBJ whole genome shotgun (WGS) entry which is preliminary data.</text>
</comment>
<feature type="domain" description="Protein kinase" evidence="1">
    <location>
        <begin position="38"/>
        <end position="171"/>
    </location>
</feature>
<evidence type="ECO:0000313" key="3">
    <source>
        <dbReference type="Proteomes" id="UP000799441"/>
    </source>
</evidence>
<dbReference type="InterPro" id="IPR000719">
    <property type="entry name" value="Prot_kinase_dom"/>
</dbReference>
<accession>A0A9P4UKW1</accession>
<evidence type="ECO:0000259" key="1">
    <source>
        <dbReference type="PROSITE" id="PS50011"/>
    </source>
</evidence>
<name>A0A9P4UKW1_9PEZI</name>
<dbReference type="AlphaFoldDB" id="A0A9P4UKW1"/>
<dbReference type="GO" id="GO:0004672">
    <property type="term" value="F:protein kinase activity"/>
    <property type="evidence" value="ECO:0007669"/>
    <property type="project" value="InterPro"/>
</dbReference>
<dbReference type="OrthoDB" id="5979581at2759"/>
<dbReference type="Pfam" id="PF00069">
    <property type="entry name" value="Pkinase"/>
    <property type="match status" value="1"/>
</dbReference>
<dbReference type="Gene3D" id="3.30.200.20">
    <property type="entry name" value="Phosphorylase Kinase, domain 1"/>
    <property type="match status" value="1"/>
</dbReference>
<dbReference type="EMBL" id="MU003864">
    <property type="protein sequence ID" value="KAF2716716.1"/>
    <property type="molecule type" value="Genomic_DNA"/>
</dbReference>
<dbReference type="SUPFAM" id="SSF56112">
    <property type="entry name" value="Protein kinase-like (PK-like)"/>
    <property type="match status" value="1"/>
</dbReference>
<dbReference type="InterPro" id="IPR011009">
    <property type="entry name" value="Kinase-like_dom_sf"/>
</dbReference>
<sequence length="171" mass="18990">MSHQSRKENYMRQYLGISAPNSCASTTPSVHDITIGDWTLLKPAGSGAQSIVTAAISDSGDLIAVKTLEGGKGVDMHIWRLETLRSKLSKHANRQYVLKLRELIQPRVADADTYLLFSPLVGFDFYGMLVRDDSIQLGTRLDLLIQVIRGVAAFHEVDFIHRDIKPQNLGV</sequence>
<gene>
    <name evidence="2" type="ORF">K431DRAFT_289178</name>
</gene>
<organism evidence="2 3">
    <name type="scientific">Polychaeton citri CBS 116435</name>
    <dbReference type="NCBI Taxonomy" id="1314669"/>
    <lineage>
        <taxon>Eukaryota</taxon>
        <taxon>Fungi</taxon>
        <taxon>Dikarya</taxon>
        <taxon>Ascomycota</taxon>
        <taxon>Pezizomycotina</taxon>
        <taxon>Dothideomycetes</taxon>
        <taxon>Dothideomycetidae</taxon>
        <taxon>Capnodiales</taxon>
        <taxon>Capnodiaceae</taxon>
        <taxon>Polychaeton</taxon>
    </lineage>
</organism>
<keyword evidence="3" id="KW-1185">Reference proteome</keyword>